<dbReference type="Gene3D" id="1.20.1070.10">
    <property type="entry name" value="Rhodopsin 7-helix transmembrane proteins"/>
    <property type="match status" value="1"/>
</dbReference>
<keyword evidence="3 5" id="KW-1133">Transmembrane helix</keyword>
<dbReference type="AlphaFoldDB" id="A0A183FP52"/>
<feature type="transmembrane region" description="Helical" evidence="5">
    <location>
        <begin position="46"/>
        <end position="70"/>
    </location>
</feature>
<dbReference type="Pfam" id="PF10326">
    <property type="entry name" value="7TM_GPCR_Str"/>
    <property type="match status" value="1"/>
</dbReference>
<evidence type="ECO:0000256" key="1">
    <source>
        <dbReference type="ARBA" id="ARBA00004370"/>
    </source>
</evidence>
<dbReference type="PANTHER" id="PTHR46178:SF9">
    <property type="entry name" value="SEVEN TM RECEPTOR"/>
    <property type="match status" value="1"/>
</dbReference>
<evidence type="ECO:0000259" key="6">
    <source>
        <dbReference type="PROSITE" id="PS50262"/>
    </source>
</evidence>
<accession>A0A3P8C694</accession>
<dbReference type="WBParaSite" id="HPBE_0000935501-mRNA-1">
    <property type="protein sequence ID" value="HPBE_0000935501-mRNA-1"/>
    <property type="gene ID" value="HPBE_0000935501"/>
</dbReference>
<accession>A0A183FP52</accession>
<evidence type="ECO:0000313" key="8">
    <source>
        <dbReference type="Proteomes" id="UP000050761"/>
    </source>
</evidence>
<keyword evidence="8" id="KW-1185">Reference proteome</keyword>
<dbReference type="EMBL" id="UZAH01026414">
    <property type="protein sequence ID" value="VDO80345.1"/>
    <property type="molecule type" value="Genomic_DNA"/>
</dbReference>
<dbReference type="OrthoDB" id="5875460at2759"/>
<comment type="subcellular location">
    <subcellularLocation>
        <location evidence="1">Membrane</location>
    </subcellularLocation>
</comment>
<organism evidence="8 9">
    <name type="scientific">Heligmosomoides polygyrus</name>
    <name type="common">Parasitic roundworm</name>
    <dbReference type="NCBI Taxonomy" id="6339"/>
    <lineage>
        <taxon>Eukaryota</taxon>
        <taxon>Metazoa</taxon>
        <taxon>Ecdysozoa</taxon>
        <taxon>Nematoda</taxon>
        <taxon>Chromadorea</taxon>
        <taxon>Rhabditida</taxon>
        <taxon>Rhabditina</taxon>
        <taxon>Rhabditomorpha</taxon>
        <taxon>Strongyloidea</taxon>
        <taxon>Heligmosomidae</taxon>
        <taxon>Heligmosomoides</taxon>
    </lineage>
</organism>
<feature type="transmembrane region" description="Helical" evidence="5">
    <location>
        <begin position="133"/>
        <end position="156"/>
    </location>
</feature>
<name>A0A183FP52_HELPZ</name>
<evidence type="ECO:0000313" key="7">
    <source>
        <dbReference type="EMBL" id="VDO80345.1"/>
    </source>
</evidence>
<sequence>MLPASQMNTGFQWTSQTISSISIVFNVYLLYVYIRCPLSAVKSYKYFFLLTAIQNLIFSITLLLLVPMLISENFSYIYFSIGPLRQEPGGQVLMVIFCLTFVTSLHLVTNSFIYRYLPVCKPHFFQSHLTPRYVVIAVLVNAAIIANWCVIIFIAFRPNKEFKKDLSEIVARMTGLNSLEGAQVGFSMKAGSITMICEI</sequence>
<dbReference type="PROSITE" id="PS50262">
    <property type="entry name" value="G_PROTEIN_RECEP_F1_2"/>
    <property type="match status" value="1"/>
</dbReference>
<evidence type="ECO:0000256" key="4">
    <source>
        <dbReference type="ARBA" id="ARBA00023136"/>
    </source>
</evidence>
<feature type="transmembrane region" description="Helical" evidence="5">
    <location>
        <begin position="13"/>
        <end position="34"/>
    </location>
</feature>
<feature type="transmembrane region" description="Helical" evidence="5">
    <location>
        <begin position="90"/>
        <end position="113"/>
    </location>
</feature>
<keyword evidence="2 5" id="KW-0812">Transmembrane</keyword>
<reference evidence="9" key="2">
    <citation type="submission" date="2019-09" db="UniProtKB">
        <authorList>
            <consortium name="WormBaseParasite"/>
        </authorList>
    </citation>
    <scope>IDENTIFICATION</scope>
</reference>
<gene>
    <name evidence="7" type="ORF">HPBE_LOCUS9356</name>
</gene>
<feature type="domain" description="G-protein coupled receptors family 1 profile" evidence="6">
    <location>
        <begin position="25"/>
        <end position="199"/>
    </location>
</feature>
<evidence type="ECO:0000313" key="9">
    <source>
        <dbReference type="WBParaSite" id="HPBE_0000935501-mRNA-1"/>
    </source>
</evidence>
<keyword evidence="4 5" id="KW-0472">Membrane</keyword>
<evidence type="ECO:0000256" key="3">
    <source>
        <dbReference type="ARBA" id="ARBA00022989"/>
    </source>
</evidence>
<proteinExistence type="predicted"/>
<evidence type="ECO:0000256" key="2">
    <source>
        <dbReference type="ARBA" id="ARBA00022692"/>
    </source>
</evidence>
<dbReference type="GO" id="GO:0016020">
    <property type="term" value="C:membrane"/>
    <property type="evidence" value="ECO:0007669"/>
    <property type="project" value="UniProtKB-SubCell"/>
</dbReference>
<dbReference type="PANTHER" id="PTHR46178">
    <property type="entry name" value="SEVEN TM RECEPTOR"/>
    <property type="match status" value="1"/>
</dbReference>
<evidence type="ECO:0000256" key="5">
    <source>
        <dbReference type="SAM" id="Phobius"/>
    </source>
</evidence>
<dbReference type="InterPro" id="IPR019428">
    <property type="entry name" value="7TM_GPCR_serpentine_rcpt_Str"/>
</dbReference>
<dbReference type="Proteomes" id="UP000050761">
    <property type="component" value="Unassembled WGS sequence"/>
</dbReference>
<reference evidence="7 8" key="1">
    <citation type="submission" date="2018-11" db="EMBL/GenBank/DDBJ databases">
        <authorList>
            <consortium name="Pathogen Informatics"/>
        </authorList>
    </citation>
    <scope>NUCLEOTIDE SEQUENCE [LARGE SCALE GENOMIC DNA]</scope>
</reference>
<dbReference type="SUPFAM" id="SSF81321">
    <property type="entry name" value="Family A G protein-coupled receptor-like"/>
    <property type="match status" value="1"/>
</dbReference>
<dbReference type="InterPro" id="IPR017452">
    <property type="entry name" value="GPCR_Rhodpsn_7TM"/>
</dbReference>
<protein>
    <submittedName>
        <fullName evidence="9">G_PROTEIN_RECEP_F1_2 domain-containing protein</fullName>
    </submittedName>
</protein>